<feature type="chain" id="PRO_5046755169" description="Lipoprotein" evidence="1">
    <location>
        <begin position="22"/>
        <end position="139"/>
    </location>
</feature>
<comment type="caution">
    <text evidence="2">The sequence shown here is derived from an EMBL/GenBank/DDBJ whole genome shotgun (WGS) entry which is preliminary data.</text>
</comment>
<keyword evidence="3" id="KW-1185">Reference proteome</keyword>
<sequence>MILKQLTILCFLTLFPLLSGCSDSGYLASKAEDLGNSIDYLMGSMHSLEKQESLSSSDQRKIVKDIDQVHRSISSFKDVNAPWILKKTKKYANEKLTTKDKKLVKIREKAERGEATIKDVRKVIDEMEDDFDLKLFNKK</sequence>
<dbReference type="Proteomes" id="UP001597458">
    <property type="component" value="Unassembled WGS sequence"/>
</dbReference>
<evidence type="ECO:0000313" key="2">
    <source>
        <dbReference type="EMBL" id="MFD2616456.1"/>
    </source>
</evidence>
<keyword evidence="1" id="KW-0732">Signal</keyword>
<reference evidence="3" key="1">
    <citation type="journal article" date="2019" name="Int. J. Syst. Evol. Microbiol.">
        <title>The Global Catalogue of Microorganisms (GCM) 10K type strain sequencing project: providing services to taxonomists for standard genome sequencing and annotation.</title>
        <authorList>
            <consortium name="The Broad Institute Genomics Platform"/>
            <consortium name="The Broad Institute Genome Sequencing Center for Infectious Disease"/>
            <person name="Wu L."/>
            <person name="Ma J."/>
        </authorList>
    </citation>
    <scope>NUCLEOTIDE SEQUENCE [LARGE SCALE GENOMIC DNA]</scope>
    <source>
        <strain evidence="3">TISTR 2241</strain>
    </source>
</reference>
<protein>
    <recommendedName>
        <fullName evidence="4">Lipoprotein</fullName>
    </recommendedName>
</protein>
<dbReference type="EMBL" id="JBHUMR010000007">
    <property type="protein sequence ID" value="MFD2616456.1"/>
    <property type="molecule type" value="Genomic_DNA"/>
</dbReference>
<dbReference type="RefSeq" id="WP_141189876.1">
    <property type="nucleotide sequence ID" value="NZ_JBHUMR010000007.1"/>
</dbReference>
<evidence type="ECO:0008006" key="4">
    <source>
        <dbReference type="Google" id="ProtNLM"/>
    </source>
</evidence>
<dbReference type="PROSITE" id="PS51257">
    <property type="entry name" value="PROKAR_LIPOPROTEIN"/>
    <property type="match status" value="1"/>
</dbReference>
<proteinExistence type="predicted"/>
<gene>
    <name evidence="2" type="ORF">ACFSTF_03885</name>
</gene>
<organism evidence="2 3">
    <name type="scientific">Terrilactibacillus laevilacticus</name>
    <dbReference type="NCBI Taxonomy" id="1380157"/>
    <lineage>
        <taxon>Bacteria</taxon>
        <taxon>Bacillati</taxon>
        <taxon>Bacillota</taxon>
        <taxon>Bacilli</taxon>
        <taxon>Bacillales</taxon>
        <taxon>Bacillaceae</taxon>
        <taxon>Terrilactibacillus</taxon>
    </lineage>
</organism>
<evidence type="ECO:0000256" key="1">
    <source>
        <dbReference type="SAM" id="SignalP"/>
    </source>
</evidence>
<accession>A0ABW5PNL9</accession>
<name>A0ABW5PNL9_9BACI</name>
<evidence type="ECO:0000313" key="3">
    <source>
        <dbReference type="Proteomes" id="UP001597458"/>
    </source>
</evidence>
<feature type="signal peptide" evidence="1">
    <location>
        <begin position="1"/>
        <end position="21"/>
    </location>
</feature>